<protein>
    <submittedName>
        <fullName evidence="2">Uncharacterized protein</fullName>
    </submittedName>
</protein>
<gene>
    <name evidence="2" type="ORF">RDB_LOCUS166643</name>
</gene>
<proteinExistence type="predicted"/>
<evidence type="ECO:0000313" key="2">
    <source>
        <dbReference type="EMBL" id="CAE6521938.1"/>
    </source>
</evidence>
<organism evidence="2 3">
    <name type="scientific">Rhizoctonia solani</name>
    <dbReference type="NCBI Taxonomy" id="456999"/>
    <lineage>
        <taxon>Eukaryota</taxon>
        <taxon>Fungi</taxon>
        <taxon>Dikarya</taxon>
        <taxon>Basidiomycota</taxon>
        <taxon>Agaricomycotina</taxon>
        <taxon>Agaricomycetes</taxon>
        <taxon>Cantharellales</taxon>
        <taxon>Ceratobasidiaceae</taxon>
        <taxon>Rhizoctonia</taxon>
    </lineage>
</organism>
<sequence length="172" mass="18498">MLDNTYPQKDPKKGARLSGGAQAKSNANKRPADSTPDPNLKKRRKDADLMPAPSVPVNTPATKTDRPGMTDLSSLPTSSLISYLVKHDVLPVVHPSPYTSQPALSPSSLLDPASTETPILTDLDAVHNALAKLAERHWATKSVRETDTLAGFVWCAQRARERNLLAASSTGH</sequence>
<name>A0A8H3DAJ3_9AGAM</name>
<comment type="caution">
    <text evidence="2">The sequence shown here is derived from an EMBL/GenBank/DDBJ whole genome shotgun (WGS) entry which is preliminary data.</text>
</comment>
<evidence type="ECO:0000256" key="1">
    <source>
        <dbReference type="SAM" id="MobiDB-lite"/>
    </source>
</evidence>
<dbReference type="Proteomes" id="UP000663843">
    <property type="component" value="Unassembled WGS sequence"/>
</dbReference>
<reference evidence="2" key="1">
    <citation type="submission" date="2021-01" db="EMBL/GenBank/DDBJ databases">
        <authorList>
            <person name="Kaushik A."/>
        </authorList>
    </citation>
    <scope>NUCLEOTIDE SEQUENCE</scope>
    <source>
        <strain evidence="2">AG2-2IIIB</strain>
    </source>
</reference>
<dbReference type="AlphaFoldDB" id="A0A8H3DAJ3"/>
<feature type="region of interest" description="Disordered" evidence="1">
    <location>
        <begin position="1"/>
        <end position="73"/>
    </location>
</feature>
<evidence type="ECO:0000313" key="3">
    <source>
        <dbReference type="Proteomes" id="UP000663843"/>
    </source>
</evidence>
<dbReference type="EMBL" id="CAJMWT010007017">
    <property type="protein sequence ID" value="CAE6521938.1"/>
    <property type="molecule type" value="Genomic_DNA"/>
</dbReference>
<accession>A0A8H3DAJ3</accession>